<name>A0A523TGV3_UNCAE</name>
<reference evidence="1 2" key="1">
    <citation type="submission" date="2019-03" db="EMBL/GenBank/DDBJ databases">
        <title>Metabolic potential of uncultured bacteria and archaea associated with petroleum seepage in deep-sea sediments.</title>
        <authorList>
            <person name="Dong X."/>
            <person name="Hubert C."/>
        </authorList>
    </citation>
    <scope>NUCLEOTIDE SEQUENCE [LARGE SCALE GENOMIC DNA]</scope>
    <source>
        <strain evidence="1">E44_bin3</strain>
    </source>
</reference>
<evidence type="ECO:0000313" key="1">
    <source>
        <dbReference type="EMBL" id="TET29149.1"/>
    </source>
</evidence>
<sequence length="98" mass="11129">MVPLYGELHSQRADGFQSENKQILTAIDLVREVIGKKGIWSLDRGGDRGIIFKGVLVRELRFAIRLRGDRDLRDLPYPLEVRGKLLPITSLMLSAQEL</sequence>
<organism evidence="1 2">
    <name type="scientific">Aerophobetes bacterium</name>
    <dbReference type="NCBI Taxonomy" id="2030807"/>
    <lineage>
        <taxon>Bacteria</taxon>
        <taxon>Candidatus Aerophobota</taxon>
    </lineage>
</organism>
<dbReference type="Proteomes" id="UP000316517">
    <property type="component" value="Unassembled WGS sequence"/>
</dbReference>
<comment type="caution">
    <text evidence="1">The sequence shown here is derived from an EMBL/GenBank/DDBJ whole genome shotgun (WGS) entry which is preliminary data.</text>
</comment>
<dbReference type="AlphaFoldDB" id="A0A523TGV3"/>
<accession>A0A523TGV3</accession>
<evidence type="ECO:0000313" key="2">
    <source>
        <dbReference type="Proteomes" id="UP000316517"/>
    </source>
</evidence>
<gene>
    <name evidence="1" type="ORF">E3J68_02235</name>
</gene>
<dbReference type="EMBL" id="SOJT01000095">
    <property type="protein sequence ID" value="TET29149.1"/>
    <property type="molecule type" value="Genomic_DNA"/>
</dbReference>
<proteinExistence type="predicted"/>
<protein>
    <submittedName>
        <fullName evidence="1">Uncharacterized protein</fullName>
    </submittedName>
</protein>